<keyword evidence="1" id="KW-0999">Mitochondrion inner membrane</keyword>
<organism evidence="3 4">
    <name type="scientific">Gomphillus americanus</name>
    <dbReference type="NCBI Taxonomy" id="1940652"/>
    <lineage>
        <taxon>Eukaryota</taxon>
        <taxon>Fungi</taxon>
        <taxon>Dikarya</taxon>
        <taxon>Ascomycota</taxon>
        <taxon>Pezizomycotina</taxon>
        <taxon>Lecanoromycetes</taxon>
        <taxon>OSLEUM clade</taxon>
        <taxon>Ostropomycetidae</taxon>
        <taxon>Ostropales</taxon>
        <taxon>Graphidaceae</taxon>
        <taxon>Gomphilloideae</taxon>
        <taxon>Gomphillus</taxon>
    </lineage>
</organism>
<sequence length="266" mass="29070">MIFSTLLTKRTALSASAIGATIAANSHLVQPKLHTEAATPIGWESIEREPAVIRIRRKPIYDEPTPYQKQTPESAQPTLPSSTPSTVRSPEAPVRTNTTDKLASHIRIARLFLQAHIAAGEDSVNRGLDRVFHLEHSFTSTIASLAPAPETGETLLPGGIYVLVSAMTGSIVTRNRGLLIRGTGPLAFGVTAGWILLPHTMRNISDLVWKWEEKVPAIANNHLLVKGFLEQGTKELSERGDRLGVWIESVARQGRETVEGWIQKAN</sequence>
<gene>
    <name evidence="3" type="ORF">GOMPHAMPRED_006821</name>
</gene>
<reference evidence="3" key="1">
    <citation type="submission" date="2021-03" db="EMBL/GenBank/DDBJ databases">
        <authorList>
            <person name="Tagirdzhanova G."/>
        </authorList>
    </citation>
    <scope>NUCLEOTIDE SEQUENCE</scope>
</reference>
<keyword evidence="1" id="KW-0496">Mitochondrion</keyword>
<dbReference type="Proteomes" id="UP000664169">
    <property type="component" value="Unassembled WGS sequence"/>
</dbReference>
<name>A0A8H3EQK9_9LECA</name>
<accession>A0A8H3EQK9</accession>
<evidence type="ECO:0000313" key="4">
    <source>
        <dbReference type="Proteomes" id="UP000664169"/>
    </source>
</evidence>
<dbReference type="PANTHER" id="PTHR28268:SF1">
    <property type="entry name" value="MICOS SUBUNIT MIC26"/>
    <property type="match status" value="1"/>
</dbReference>
<feature type="region of interest" description="Disordered" evidence="2">
    <location>
        <begin position="59"/>
        <end position="98"/>
    </location>
</feature>
<evidence type="ECO:0000256" key="2">
    <source>
        <dbReference type="SAM" id="MobiDB-lite"/>
    </source>
</evidence>
<feature type="compositionally biased region" description="Polar residues" evidence="2">
    <location>
        <begin position="67"/>
        <end position="88"/>
    </location>
</feature>
<evidence type="ECO:0000313" key="3">
    <source>
        <dbReference type="EMBL" id="CAF9909614.1"/>
    </source>
</evidence>
<dbReference type="GO" id="GO:0044284">
    <property type="term" value="C:mitochondrial crista junction"/>
    <property type="evidence" value="ECO:0007669"/>
    <property type="project" value="TreeGrafter"/>
</dbReference>
<dbReference type="OrthoDB" id="2399148at2759"/>
<comment type="caution">
    <text evidence="3">The sequence shown here is derived from an EMBL/GenBank/DDBJ whole genome shotgun (WGS) entry which is preliminary data.</text>
</comment>
<comment type="function">
    <text evidence="1">Component of the MICOS complex, a large protein complex of the mitochondrial inner membrane that plays crucial roles in the maintenance of crista junctions, inner membrane architecture, and formation of contact sites to the outer membrane.</text>
</comment>
<dbReference type="Pfam" id="PF09769">
    <property type="entry name" value="ApoO"/>
    <property type="match status" value="1"/>
</dbReference>
<dbReference type="AlphaFoldDB" id="A0A8H3EQK9"/>
<keyword evidence="4" id="KW-1185">Reference proteome</keyword>
<keyword evidence="1" id="KW-0472">Membrane</keyword>
<dbReference type="GO" id="GO:0042407">
    <property type="term" value="P:cristae formation"/>
    <property type="evidence" value="ECO:0007669"/>
    <property type="project" value="InterPro"/>
</dbReference>
<dbReference type="GO" id="GO:0061617">
    <property type="term" value="C:MICOS complex"/>
    <property type="evidence" value="ECO:0007669"/>
    <property type="project" value="UniProtKB-UniRule"/>
</dbReference>
<comment type="subunit">
    <text evidence="1">Component of the mitochondrial contact site and cristae organizing system (MICOS) complex.</text>
</comment>
<proteinExistence type="predicted"/>
<dbReference type="EMBL" id="CAJPDQ010000005">
    <property type="protein sequence ID" value="CAF9909614.1"/>
    <property type="molecule type" value="Genomic_DNA"/>
</dbReference>
<dbReference type="PANTHER" id="PTHR28268">
    <property type="entry name" value="MICOS SUBUNIT MIC26"/>
    <property type="match status" value="1"/>
</dbReference>
<dbReference type="InterPro" id="IPR033181">
    <property type="entry name" value="Mic26_fungi"/>
</dbReference>
<protein>
    <recommendedName>
        <fullName evidence="1">MICOS complex subunit</fullName>
    </recommendedName>
</protein>
<evidence type="ECO:0000256" key="1">
    <source>
        <dbReference type="RuleBase" id="RU363021"/>
    </source>
</evidence>
<dbReference type="InterPro" id="IPR019166">
    <property type="entry name" value="MIC26/MIC27"/>
</dbReference>
<comment type="subcellular location">
    <subcellularLocation>
        <location evidence="1">Mitochondrion inner membrane</location>
    </subcellularLocation>
</comment>